<dbReference type="InterPro" id="IPR010502">
    <property type="entry name" value="Carb-bd_dom_fam9"/>
</dbReference>
<dbReference type="EMBL" id="VSSQ01021519">
    <property type="protein sequence ID" value="MPM67152.1"/>
    <property type="molecule type" value="Genomic_DNA"/>
</dbReference>
<dbReference type="GO" id="GO:0004553">
    <property type="term" value="F:hydrolase activity, hydrolyzing O-glycosyl compounds"/>
    <property type="evidence" value="ECO:0007669"/>
    <property type="project" value="InterPro"/>
</dbReference>
<dbReference type="GO" id="GO:0030246">
    <property type="term" value="F:carbohydrate binding"/>
    <property type="evidence" value="ECO:0007669"/>
    <property type="project" value="InterPro"/>
</dbReference>
<reference evidence="2" key="1">
    <citation type="submission" date="2019-08" db="EMBL/GenBank/DDBJ databases">
        <authorList>
            <person name="Kucharzyk K."/>
            <person name="Murdoch R.W."/>
            <person name="Higgins S."/>
            <person name="Loffler F."/>
        </authorList>
    </citation>
    <scope>NUCLEOTIDE SEQUENCE</scope>
</reference>
<name>A0A645BPM0_9ZZZZ</name>
<protein>
    <recommendedName>
        <fullName evidence="1">Carbohydrate-binding domain-containing protein</fullName>
    </recommendedName>
</protein>
<evidence type="ECO:0000313" key="2">
    <source>
        <dbReference type="EMBL" id="MPM67152.1"/>
    </source>
</evidence>
<feature type="domain" description="Carbohydrate-binding" evidence="1">
    <location>
        <begin position="110"/>
        <end position="244"/>
    </location>
</feature>
<dbReference type="Gene3D" id="2.60.40.1190">
    <property type="match status" value="1"/>
</dbReference>
<accession>A0A645BPM0</accession>
<gene>
    <name evidence="2" type="ORF">SDC9_114069</name>
</gene>
<organism evidence="2">
    <name type="scientific">bioreactor metagenome</name>
    <dbReference type="NCBI Taxonomy" id="1076179"/>
    <lineage>
        <taxon>unclassified sequences</taxon>
        <taxon>metagenomes</taxon>
        <taxon>ecological metagenomes</taxon>
    </lineage>
</organism>
<dbReference type="AlphaFoldDB" id="A0A645BPM0"/>
<evidence type="ECO:0000259" key="1">
    <source>
        <dbReference type="Pfam" id="PF06452"/>
    </source>
</evidence>
<comment type="caution">
    <text evidence="2">The sequence shown here is derived from an EMBL/GenBank/DDBJ whole genome shotgun (WGS) entry which is preliminary data.</text>
</comment>
<sequence length="306" mass="34950">MICRILILGVIFLGSNFRVSATESDRLLLDDLQDASRLAGDTPAEWKIKQIRRAGYQKLIGLVGQREQPVSRKDAEKLLKELREDIRRGLAWGQKNESHPLPYAPEPPIIDGTTDQLWEHALIFRGEYRIDEKKPCSSSGTWRFLYDSQKLYFLFEIQDSEIIAGAPVYEFDGVELFIMPDSRLYTYVELVFPAGEENSYTRWCRISEREGISVQEVTLETLNWKSRTTDNGYIVEGSIGFKDLPGYLLGNPPQAGHMLHLMPVRVERSRSGMEKRTPVPFLYDGHNVYGYLILTLTSAGTNPSRI</sequence>
<proteinExistence type="predicted"/>
<dbReference type="GO" id="GO:0016052">
    <property type="term" value="P:carbohydrate catabolic process"/>
    <property type="evidence" value="ECO:0007669"/>
    <property type="project" value="InterPro"/>
</dbReference>
<dbReference type="SUPFAM" id="SSF49344">
    <property type="entry name" value="CBD9-like"/>
    <property type="match status" value="1"/>
</dbReference>
<dbReference type="Pfam" id="PF06452">
    <property type="entry name" value="CBM9_1"/>
    <property type="match status" value="1"/>
</dbReference>